<organism evidence="14 15">
    <name type="scientific">Anaeromicrobium sediminis</name>
    <dbReference type="NCBI Taxonomy" id="1478221"/>
    <lineage>
        <taxon>Bacteria</taxon>
        <taxon>Bacillati</taxon>
        <taxon>Bacillota</taxon>
        <taxon>Clostridia</taxon>
        <taxon>Peptostreptococcales</taxon>
        <taxon>Thermotaleaceae</taxon>
        <taxon>Anaeromicrobium</taxon>
    </lineage>
</organism>
<sequence length="183" mass="21234">MENKNVQEQEEVEQIIEESEKDSIEEDIEEAKNINDGLEKIQQENEELNGKYLRMTADFQNFKRRVEKEKGDIYKLANEKLIVDLLPILDNLERAINSHKSDIKDESFFNGVDMILKQFVDVLGKNGLEAIEAIGKEFDPNYHHAVMQDSSDDVEPDTIMEEFQKGYVLNDKVIRPSMVKVIK</sequence>
<dbReference type="Pfam" id="PF01025">
    <property type="entry name" value="GrpE"/>
    <property type="match status" value="1"/>
</dbReference>
<dbReference type="NCBIfam" id="NF010738">
    <property type="entry name" value="PRK14140.1"/>
    <property type="match status" value="1"/>
</dbReference>
<evidence type="ECO:0000256" key="1">
    <source>
        <dbReference type="ARBA" id="ARBA00004496"/>
    </source>
</evidence>
<comment type="subcellular location">
    <subcellularLocation>
        <location evidence="1 10">Cytoplasm</location>
    </subcellularLocation>
</comment>
<dbReference type="GO" id="GO:0000774">
    <property type="term" value="F:adenyl-nucleotide exchange factor activity"/>
    <property type="evidence" value="ECO:0007669"/>
    <property type="project" value="InterPro"/>
</dbReference>
<reference evidence="14 15" key="1">
    <citation type="submission" date="2017-06" db="EMBL/GenBank/DDBJ databases">
        <title>Draft genome sequence of anaerobic fermentative bacterium Anaeromicrobium sediminis DY2726D isolated from West Pacific Ocean sediments.</title>
        <authorList>
            <person name="Zeng X."/>
        </authorList>
    </citation>
    <scope>NUCLEOTIDE SEQUENCE [LARGE SCALE GENOMIC DNA]</scope>
    <source>
        <strain evidence="14 15">DY2726D</strain>
    </source>
</reference>
<dbReference type="HAMAP" id="MF_01151">
    <property type="entry name" value="GrpE"/>
    <property type="match status" value="1"/>
</dbReference>
<dbReference type="InterPro" id="IPR009012">
    <property type="entry name" value="GrpE_head"/>
</dbReference>
<dbReference type="SUPFAM" id="SSF58014">
    <property type="entry name" value="Coiled-coil domain of nucleotide exchange factor GrpE"/>
    <property type="match status" value="1"/>
</dbReference>
<dbReference type="InterPro" id="IPR013805">
    <property type="entry name" value="GrpE_CC"/>
</dbReference>
<dbReference type="GO" id="GO:0042803">
    <property type="term" value="F:protein homodimerization activity"/>
    <property type="evidence" value="ECO:0007669"/>
    <property type="project" value="InterPro"/>
</dbReference>
<evidence type="ECO:0000313" key="15">
    <source>
        <dbReference type="Proteomes" id="UP000216024"/>
    </source>
</evidence>
<dbReference type="FunFam" id="2.30.22.10:FF:000001">
    <property type="entry name" value="Protein GrpE"/>
    <property type="match status" value="1"/>
</dbReference>
<feature type="compositionally biased region" description="Acidic residues" evidence="13">
    <location>
        <begin position="8"/>
        <end position="24"/>
    </location>
</feature>
<evidence type="ECO:0000256" key="3">
    <source>
        <dbReference type="ARBA" id="ARBA00011738"/>
    </source>
</evidence>
<evidence type="ECO:0000256" key="2">
    <source>
        <dbReference type="ARBA" id="ARBA00009054"/>
    </source>
</evidence>
<proteinExistence type="inferred from homology"/>
<dbReference type="GO" id="GO:0006457">
    <property type="term" value="P:protein folding"/>
    <property type="evidence" value="ECO:0007669"/>
    <property type="project" value="InterPro"/>
</dbReference>
<accession>A0A267MH97</accession>
<evidence type="ECO:0000256" key="8">
    <source>
        <dbReference type="ARBA" id="ARBA00072274"/>
    </source>
</evidence>
<comment type="function">
    <text evidence="7 10 11">Participates actively in the response to hyperosmotic and heat shock by preventing the aggregation of stress-denatured proteins, in association with DnaK and GrpE. It is the nucleotide exchange factor for DnaK and may function as a thermosensor. Unfolded proteins bind initially to DnaJ; upon interaction with the DnaJ-bound protein, DnaK hydrolyzes its bound ATP, resulting in the formation of a stable complex. GrpE releases ADP from DnaK; ATP binding to DnaK triggers the release of the substrate protein, thus completing the reaction cycle. Several rounds of ATP-dependent interactions between DnaJ, DnaK and GrpE are required for fully efficient folding.</text>
</comment>
<comment type="subunit">
    <text evidence="3 10">Homodimer.</text>
</comment>
<protein>
    <recommendedName>
        <fullName evidence="8 10">Protein GrpE</fullName>
    </recommendedName>
    <alternativeName>
        <fullName evidence="9 10">HSP-70 cofactor</fullName>
    </alternativeName>
</protein>
<comment type="caution">
    <text evidence="14">The sequence shown here is derived from an EMBL/GenBank/DDBJ whole genome shotgun (WGS) entry which is preliminary data.</text>
</comment>
<evidence type="ECO:0000256" key="10">
    <source>
        <dbReference type="HAMAP-Rule" id="MF_01151"/>
    </source>
</evidence>
<dbReference type="CDD" id="cd00446">
    <property type="entry name" value="GrpE"/>
    <property type="match status" value="1"/>
</dbReference>
<evidence type="ECO:0000256" key="12">
    <source>
        <dbReference type="RuleBase" id="RU004478"/>
    </source>
</evidence>
<evidence type="ECO:0000313" key="14">
    <source>
        <dbReference type="EMBL" id="PAB58941.1"/>
    </source>
</evidence>
<name>A0A267MH97_9FIRM</name>
<dbReference type="PANTHER" id="PTHR21237">
    <property type="entry name" value="GRPE PROTEIN"/>
    <property type="match status" value="1"/>
</dbReference>
<keyword evidence="6 10" id="KW-0143">Chaperone</keyword>
<dbReference type="OrthoDB" id="9812586at2"/>
<feature type="region of interest" description="Disordered" evidence="13">
    <location>
        <begin position="1"/>
        <end position="24"/>
    </location>
</feature>
<evidence type="ECO:0000256" key="11">
    <source>
        <dbReference type="RuleBase" id="RU000639"/>
    </source>
</evidence>
<dbReference type="Proteomes" id="UP000216024">
    <property type="component" value="Unassembled WGS sequence"/>
</dbReference>
<dbReference type="AlphaFoldDB" id="A0A267MH97"/>
<dbReference type="EMBL" id="NIBG01000010">
    <property type="protein sequence ID" value="PAB58941.1"/>
    <property type="molecule type" value="Genomic_DNA"/>
</dbReference>
<keyword evidence="4 10" id="KW-0963">Cytoplasm</keyword>
<dbReference type="Gene3D" id="3.90.20.20">
    <property type="match status" value="1"/>
</dbReference>
<comment type="similarity">
    <text evidence="2 10 12">Belongs to the GrpE family.</text>
</comment>
<dbReference type="GO" id="GO:0051082">
    <property type="term" value="F:unfolded protein binding"/>
    <property type="evidence" value="ECO:0007669"/>
    <property type="project" value="TreeGrafter"/>
</dbReference>
<dbReference type="InterPro" id="IPR000740">
    <property type="entry name" value="GrpE"/>
</dbReference>
<evidence type="ECO:0000256" key="7">
    <source>
        <dbReference type="ARBA" id="ARBA00053401"/>
    </source>
</evidence>
<evidence type="ECO:0000256" key="6">
    <source>
        <dbReference type="ARBA" id="ARBA00023186"/>
    </source>
</evidence>
<keyword evidence="5 10" id="KW-0346">Stress response</keyword>
<dbReference type="PROSITE" id="PS01071">
    <property type="entry name" value="GRPE"/>
    <property type="match status" value="1"/>
</dbReference>
<evidence type="ECO:0000256" key="4">
    <source>
        <dbReference type="ARBA" id="ARBA00022490"/>
    </source>
</evidence>
<dbReference type="Gene3D" id="2.30.22.10">
    <property type="entry name" value="Head domain of nucleotide exchange factor GrpE"/>
    <property type="match status" value="1"/>
</dbReference>
<dbReference type="PANTHER" id="PTHR21237:SF23">
    <property type="entry name" value="GRPE PROTEIN HOMOLOG, MITOCHONDRIAL"/>
    <property type="match status" value="1"/>
</dbReference>
<keyword evidence="15" id="KW-1185">Reference proteome</keyword>
<evidence type="ECO:0000256" key="9">
    <source>
        <dbReference type="ARBA" id="ARBA00076414"/>
    </source>
</evidence>
<gene>
    <name evidence="10" type="primary">grpE</name>
    <name evidence="14" type="ORF">CCE28_12210</name>
</gene>
<evidence type="ECO:0000256" key="13">
    <source>
        <dbReference type="SAM" id="MobiDB-lite"/>
    </source>
</evidence>
<dbReference type="RefSeq" id="WP_095134007.1">
    <property type="nucleotide sequence ID" value="NZ_NIBG01000010.1"/>
</dbReference>
<dbReference type="SUPFAM" id="SSF51064">
    <property type="entry name" value="Head domain of nucleotide exchange factor GrpE"/>
    <property type="match status" value="1"/>
</dbReference>
<dbReference type="GO" id="GO:0005737">
    <property type="term" value="C:cytoplasm"/>
    <property type="evidence" value="ECO:0007669"/>
    <property type="project" value="UniProtKB-SubCell"/>
</dbReference>
<dbReference type="PRINTS" id="PR00773">
    <property type="entry name" value="GRPEPROTEIN"/>
</dbReference>
<evidence type="ECO:0000256" key="5">
    <source>
        <dbReference type="ARBA" id="ARBA00023016"/>
    </source>
</evidence>
<dbReference type="GO" id="GO:0051087">
    <property type="term" value="F:protein-folding chaperone binding"/>
    <property type="evidence" value="ECO:0007669"/>
    <property type="project" value="InterPro"/>
</dbReference>